<feature type="domain" description="Chromo" evidence="1">
    <location>
        <begin position="105"/>
        <end position="155"/>
    </location>
</feature>
<comment type="caution">
    <text evidence="2">The sequence shown here is derived from an EMBL/GenBank/DDBJ whole genome shotgun (WGS) entry which is preliminary data.</text>
</comment>
<evidence type="ECO:0000259" key="1">
    <source>
        <dbReference type="PROSITE" id="PS50013"/>
    </source>
</evidence>
<gene>
    <name evidence="2" type="ORF">Bca52824_075383</name>
</gene>
<dbReference type="SUPFAM" id="SSF54160">
    <property type="entry name" value="Chromo domain-like"/>
    <property type="match status" value="1"/>
</dbReference>
<dbReference type="OrthoDB" id="1751703at2759"/>
<keyword evidence="3" id="KW-1185">Reference proteome</keyword>
<reference evidence="2 3" key="1">
    <citation type="submission" date="2020-02" db="EMBL/GenBank/DDBJ databases">
        <authorList>
            <person name="Ma Q."/>
            <person name="Huang Y."/>
            <person name="Song X."/>
            <person name="Pei D."/>
        </authorList>
    </citation>
    <scope>NUCLEOTIDE SEQUENCE [LARGE SCALE GENOMIC DNA]</scope>
    <source>
        <strain evidence="2">Sxm20200214</strain>
        <tissue evidence="2">Leaf</tissue>
    </source>
</reference>
<evidence type="ECO:0000313" key="3">
    <source>
        <dbReference type="Proteomes" id="UP000886595"/>
    </source>
</evidence>
<dbReference type="InterPro" id="IPR041588">
    <property type="entry name" value="Integrase_H2C2"/>
</dbReference>
<dbReference type="AlphaFoldDB" id="A0A8X7PUY7"/>
<evidence type="ECO:0000313" key="2">
    <source>
        <dbReference type="EMBL" id="KAG2256089.1"/>
    </source>
</evidence>
<proteinExistence type="predicted"/>
<protein>
    <recommendedName>
        <fullName evidence="1">Chromo domain-containing protein</fullName>
    </recommendedName>
</protein>
<accession>A0A8X7PUY7</accession>
<dbReference type="InterPro" id="IPR016197">
    <property type="entry name" value="Chromo-like_dom_sf"/>
</dbReference>
<name>A0A8X7PUY7_BRACI</name>
<dbReference type="Proteomes" id="UP000886595">
    <property type="component" value="Unassembled WGS sequence"/>
</dbReference>
<sequence>MTLSVLDCDLMTEIKRYYAEDVQVMEIIDELKKKPDSKKHFTWRQDTLRRKSKLVVPAVVTLKNKILEWLHGSSSSGHSGREATHQRVKSLFYWKRMILSDILLKQPEKILERKMVKRQGRAATQVLVKWVDQREEEAIWEFLFDLQKKYPSFEP</sequence>
<organism evidence="2 3">
    <name type="scientific">Brassica carinata</name>
    <name type="common">Ethiopian mustard</name>
    <name type="synonym">Abyssinian cabbage</name>
    <dbReference type="NCBI Taxonomy" id="52824"/>
    <lineage>
        <taxon>Eukaryota</taxon>
        <taxon>Viridiplantae</taxon>
        <taxon>Streptophyta</taxon>
        <taxon>Embryophyta</taxon>
        <taxon>Tracheophyta</taxon>
        <taxon>Spermatophyta</taxon>
        <taxon>Magnoliopsida</taxon>
        <taxon>eudicotyledons</taxon>
        <taxon>Gunneridae</taxon>
        <taxon>Pentapetalae</taxon>
        <taxon>rosids</taxon>
        <taxon>malvids</taxon>
        <taxon>Brassicales</taxon>
        <taxon>Brassicaceae</taxon>
        <taxon>Brassiceae</taxon>
        <taxon>Brassica</taxon>
    </lineage>
</organism>
<dbReference type="Pfam" id="PF17921">
    <property type="entry name" value="Integrase_H2C2"/>
    <property type="match status" value="1"/>
</dbReference>
<dbReference type="InterPro" id="IPR023780">
    <property type="entry name" value="Chromo_domain"/>
</dbReference>
<dbReference type="Gene3D" id="1.10.340.70">
    <property type="match status" value="1"/>
</dbReference>
<dbReference type="InterPro" id="IPR000953">
    <property type="entry name" value="Chromo/chromo_shadow_dom"/>
</dbReference>
<dbReference type="Pfam" id="PF00385">
    <property type="entry name" value="Chromo"/>
    <property type="match status" value="1"/>
</dbReference>
<dbReference type="EMBL" id="JAAMPC010000015">
    <property type="protein sequence ID" value="KAG2256089.1"/>
    <property type="molecule type" value="Genomic_DNA"/>
</dbReference>
<dbReference type="PROSITE" id="PS50013">
    <property type="entry name" value="CHROMO_2"/>
    <property type="match status" value="1"/>
</dbReference>